<sequence length="384" mass="44563">MNFTIYVFLLPILVVLIISVLLVNRLIKTDLSEIRYPEIDGLRGYLAFFVFLHHSYIWQVFLKTKNWEDPASNLFNQFGETTVVFFFIITAFLFTTKLFNNKTGVIDWSDYLKSRFFRLFPMYFFSVIIIFFLVAYLTQFTIRVPFIENLKSTLSWLFFNVSKNSNLNGLEDTFILNSGITWTLPYEWTFYFLLPLIALWFKIKVNLKAVLAFTAAAAVIMIINKSSLRHFMPFVGGIIVAILLNTKKFEGILKQKKYTLLAILLLSISVYFFNGGRKPIQIVISSVVFLIIASGNNFFGILSSAFSRKFGQITYSLYLLHGILLFIIFYFIIGLERAKTLTNTEFWLVITASVFPLILICQLTFKYIELPLMSISKRNKTKKT</sequence>
<dbReference type="PANTHER" id="PTHR23028:SF53">
    <property type="entry name" value="ACYL_TRANSF_3 DOMAIN-CONTAINING PROTEIN"/>
    <property type="match status" value="1"/>
</dbReference>
<feature type="transmembrane region" description="Helical" evidence="1">
    <location>
        <begin position="315"/>
        <end position="334"/>
    </location>
</feature>
<reference evidence="3 4" key="1">
    <citation type="journal article" date="2023" name="Chemosphere">
        <title>Whole genome analysis of Flavobacterium aziz-sancarii sp. nov., isolated from Ardley Island (Antarctica), revealed a rich resistome and bioremediation potential.</title>
        <authorList>
            <person name="Otur C."/>
            <person name="Okay S."/>
            <person name="Kurt-Kizildogan A."/>
        </authorList>
    </citation>
    <scope>NUCLEOTIDE SEQUENCE [LARGE SCALE GENOMIC DNA]</scope>
    <source>
        <strain evidence="3 4">AC</strain>
    </source>
</reference>
<feature type="transmembrane region" description="Helical" evidence="1">
    <location>
        <begin position="280"/>
        <end position="303"/>
    </location>
</feature>
<dbReference type="PANTHER" id="PTHR23028">
    <property type="entry name" value="ACETYLTRANSFERASE"/>
    <property type="match status" value="1"/>
</dbReference>
<feature type="transmembrane region" description="Helical" evidence="1">
    <location>
        <begin position="120"/>
        <end position="142"/>
    </location>
</feature>
<feature type="transmembrane region" description="Helical" evidence="1">
    <location>
        <begin position="258"/>
        <end position="274"/>
    </location>
</feature>
<accession>A0ABT4WB88</accession>
<comment type="caution">
    <text evidence="3">The sequence shown here is derived from an EMBL/GenBank/DDBJ whole genome shotgun (WGS) entry which is preliminary data.</text>
</comment>
<organism evidence="3 4">
    <name type="scientific">Flavobacterium azizsancarii</name>
    <dbReference type="NCBI Taxonomy" id="2961580"/>
    <lineage>
        <taxon>Bacteria</taxon>
        <taxon>Pseudomonadati</taxon>
        <taxon>Bacteroidota</taxon>
        <taxon>Flavobacteriia</taxon>
        <taxon>Flavobacteriales</taxon>
        <taxon>Flavobacteriaceae</taxon>
        <taxon>Flavobacterium</taxon>
    </lineage>
</organism>
<protein>
    <submittedName>
        <fullName evidence="3">Acyltransferase</fullName>
    </submittedName>
</protein>
<keyword evidence="1" id="KW-0472">Membrane</keyword>
<keyword evidence="3" id="KW-0012">Acyltransferase</keyword>
<evidence type="ECO:0000313" key="4">
    <source>
        <dbReference type="Proteomes" id="UP001212170"/>
    </source>
</evidence>
<feature type="transmembrane region" description="Helical" evidence="1">
    <location>
        <begin position="6"/>
        <end position="23"/>
    </location>
</feature>
<feature type="transmembrane region" description="Helical" evidence="1">
    <location>
        <begin position="44"/>
        <end position="62"/>
    </location>
</feature>
<feature type="transmembrane region" description="Helical" evidence="1">
    <location>
        <begin position="205"/>
        <end position="224"/>
    </location>
</feature>
<evidence type="ECO:0000313" key="3">
    <source>
        <dbReference type="EMBL" id="MDA6069778.1"/>
    </source>
</evidence>
<evidence type="ECO:0000259" key="2">
    <source>
        <dbReference type="Pfam" id="PF01757"/>
    </source>
</evidence>
<proteinExistence type="predicted"/>
<dbReference type="GO" id="GO:0016746">
    <property type="term" value="F:acyltransferase activity"/>
    <property type="evidence" value="ECO:0007669"/>
    <property type="project" value="UniProtKB-KW"/>
</dbReference>
<gene>
    <name evidence="3" type="ORF">NJT12_09120</name>
</gene>
<name>A0ABT4WB88_9FLAO</name>
<keyword evidence="1" id="KW-0812">Transmembrane</keyword>
<keyword evidence="4" id="KW-1185">Reference proteome</keyword>
<dbReference type="InterPro" id="IPR050879">
    <property type="entry name" value="Acyltransferase_3"/>
</dbReference>
<dbReference type="RefSeq" id="WP_271335585.1">
    <property type="nucleotide sequence ID" value="NZ_JAMZNK010000011.1"/>
</dbReference>
<feature type="transmembrane region" description="Helical" evidence="1">
    <location>
        <begin position="174"/>
        <end position="193"/>
    </location>
</feature>
<keyword evidence="1" id="KW-1133">Transmembrane helix</keyword>
<dbReference type="Proteomes" id="UP001212170">
    <property type="component" value="Unassembled WGS sequence"/>
</dbReference>
<dbReference type="InterPro" id="IPR002656">
    <property type="entry name" value="Acyl_transf_3_dom"/>
</dbReference>
<feature type="transmembrane region" description="Helical" evidence="1">
    <location>
        <begin position="230"/>
        <end position="246"/>
    </location>
</feature>
<feature type="transmembrane region" description="Helical" evidence="1">
    <location>
        <begin position="346"/>
        <end position="368"/>
    </location>
</feature>
<feature type="domain" description="Acyltransferase 3" evidence="2">
    <location>
        <begin position="37"/>
        <end position="361"/>
    </location>
</feature>
<feature type="transmembrane region" description="Helical" evidence="1">
    <location>
        <begin position="82"/>
        <end position="99"/>
    </location>
</feature>
<evidence type="ECO:0000256" key="1">
    <source>
        <dbReference type="SAM" id="Phobius"/>
    </source>
</evidence>
<dbReference type="EMBL" id="JAMZNK010000011">
    <property type="protein sequence ID" value="MDA6069778.1"/>
    <property type="molecule type" value="Genomic_DNA"/>
</dbReference>
<dbReference type="Pfam" id="PF01757">
    <property type="entry name" value="Acyl_transf_3"/>
    <property type="match status" value="1"/>
</dbReference>
<keyword evidence="3" id="KW-0808">Transferase</keyword>